<dbReference type="OrthoDB" id="10655486at2759"/>
<dbReference type="EMBL" id="UYRV01112747">
    <property type="protein sequence ID" value="VDN27765.1"/>
    <property type="molecule type" value="Genomic_DNA"/>
</dbReference>
<sequence length="201" mass="21565">TARTISNIVVTKESLVETAEKRTVFASTKADASAETVHKLHEFTEATPLTVGKTLKPTDSMETNQQSEPAGSSTTFAIITTVGEEATTIHKEASEEKVIDHKSYTFEPTIMESSSSLATEELPSLSRYRTLSEANEAELPDSTENNVDAPSTTAGSESTGENAPVEESESTSEVVANGSTRIWTNDTDQTGGNSRRVSMEL</sequence>
<organism evidence="2 3">
    <name type="scientific">Cylicostephanus goldi</name>
    <name type="common">Nematode worm</name>
    <dbReference type="NCBI Taxonomy" id="71465"/>
    <lineage>
        <taxon>Eukaryota</taxon>
        <taxon>Metazoa</taxon>
        <taxon>Ecdysozoa</taxon>
        <taxon>Nematoda</taxon>
        <taxon>Chromadorea</taxon>
        <taxon>Rhabditida</taxon>
        <taxon>Rhabditina</taxon>
        <taxon>Rhabditomorpha</taxon>
        <taxon>Strongyloidea</taxon>
        <taxon>Strongylidae</taxon>
        <taxon>Cylicostephanus</taxon>
    </lineage>
</organism>
<dbReference type="Proteomes" id="UP000271889">
    <property type="component" value="Unassembled WGS sequence"/>
</dbReference>
<feature type="region of interest" description="Disordered" evidence="1">
    <location>
        <begin position="134"/>
        <end position="201"/>
    </location>
</feature>
<feature type="non-terminal residue" evidence="2">
    <location>
        <position position="1"/>
    </location>
</feature>
<feature type="compositionally biased region" description="Polar residues" evidence="1">
    <location>
        <begin position="177"/>
        <end position="201"/>
    </location>
</feature>
<name>A0A3P7ME87_CYLGO</name>
<feature type="compositionally biased region" description="Polar residues" evidence="1">
    <location>
        <begin position="60"/>
        <end position="72"/>
    </location>
</feature>
<keyword evidence="3" id="KW-1185">Reference proteome</keyword>
<feature type="region of interest" description="Disordered" evidence="1">
    <location>
        <begin position="53"/>
        <end position="72"/>
    </location>
</feature>
<reference evidence="2 3" key="1">
    <citation type="submission" date="2018-11" db="EMBL/GenBank/DDBJ databases">
        <authorList>
            <consortium name="Pathogen Informatics"/>
        </authorList>
    </citation>
    <scope>NUCLEOTIDE SEQUENCE [LARGE SCALE GENOMIC DNA]</scope>
</reference>
<dbReference type="AlphaFoldDB" id="A0A3P7ME87"/>
<evidence type="ECO:0000256" key="1">
    <source>
        <dbReference type="SAM" id="MobiDB-lite"/>
    </source>
</evidence>
<accession>A0A3P7ME87</accession>
<gene>
    <name evidence="2" type="ORF">CGOC_LOCUS10749</name>
</gene>
<proteinExistence type="predicted"/>
<evidence type="ECO:0000313" key="3">
    <source>
        <dbReference type="Proteomes" id="UP000271889"/>
    </source>
</evidence>
<feature type="compositionally biased region" description="Polar residues" evidence="1">
    <location>
        <begin position="142"/>
        <end position="161"/>
    </location>
</feature>
<protein>
    <submittedName>
        <fullName evidence="2">Uncharacterized protein</fullName>
    </submittedName>
</protein>
<evidence type="ECO:0000313" key="2">
    <source>
        <dbReference type="EMBL" id="VDN27765.1"/>
    </source>
</evidence>